<dbReference type="PANTHER" id="PTHR23095:SF17">
    <property type="entry name" value="PARANEOPLASTIC ANTIGEN MA1"/>
    <property type="match status" value="1"/>
</dbReference>
<evidence type="ECO:0000313" key="5">
    <source>
        <dbReference type="Proteomes" id="UP001591681"/>
    </source>
</evidence>
<gene>
    <name evidence="4" type="ORF">ACEWY4_001624</name>
</gene>
<comment type="caution">
    <text evidence="4">The sequence shown here is derived from an EMBL/GenBank/DDBJ whole genome shotgun (WGS) entry which is preliminary data.</text>
</comment>
<sequence length="444" mass="47908">MELAQAVEWSREENVDLSHAILLSRVPLEATDDVVSSVLSTVKVFGRTRIRGRRGDNTGRHLYILVETSAELDQSCVPPEVRMVGDADAGPWAVHVVSSLTTASPVPKGDDFEVKLSAWLQQEGKSMGDVKAAVLGPQPSPPHVNIDLVTAIGQLVDRCNQASVDAPGYRKLRLFSGLRPVPPGEEEYEVWMEQATQMITEWQCSDAAKRQRIVESLRGPAADIVRFLKVSSPSASATDYLAALDTTYGSTECGADLMASFRHTFQEEGEKLSVFLYRLDKLLHRALLRGGIDAAGLDRARLEQLFKGALTTDIVALRVRLLHTLQAPPSFSQLMRTVREEEHWVSARGSSKVSVATAAIPRASVTTAVPPVPVTAAVALPHVPVSPVAAEVDSLRQEVKELTSLVTRLLTAVNVAPATPPFTPCSASQSTETTAPALSTRAAS</sequence>
<keyword evidence="5" id="KW-1185">Reference proteome</keyword>
<feature type="compositionally biased region" description="Polar residues" evidence="1">
    <location>
        <begin position="425"/>
        <end position="444"/>
    </location>
</feature>
<evidence type="ECO:0000259" key="2">
    <source>
        <dbReference type="Pfam" id="PF14893"/>
    </source>
</evidence>
<evidence type="ECO:0000256" key="1">
    <source>
        <dbReference type="SAM" id="MobiDB-lite"/>
    </source>
</evidence>
<accession>A0ABD1KTX1</accession>
<dbReference type="InterPro" id="IPR048271">
    <property type="entry name" value="PNMA_N"/>
</dbReference>
<reference evidence="4 5" key="1">
    <citation type="submission" date="2024-09" db="EMBL/GenBank/DDBJ databases">
        <title>A chromosome-level genome assembly of Gray's grenadier anchovy, Coilia grayii.</title>
        <authorList>
            <person name="Fu Z."/>
        </authorList>
    </citation>
    <scope>NUCLEOTIDE SEQUENCE [LARGE SCALE GENOMIC DNA]</scope>
    <source>
        <strain evidence="4">G4</strain>
        <tissue evidence="4">Muscle</tissue>
    </source>
</reference>
<name>A0ABD1KTX1_9TELE</name>
<evidence type="ECO:0000259" key="3">
    <source>
        <dbReference type="Pfam" id="PF20846"/>
    </source>
</evidence>
<dbReference type="PANTHER" id="PTHR23095">
    <property type="entry name" value="PARANEOPLASTIC ANTIGEN"/>
    <property type="match status" value="1"/>
</dbReference>
<dbReference type="Pfam" id="PF14893">
    <property type="entry name" value="PNMA"/>
    <property type="match status" value="1"/>
</dbReference>
<dbReference type="Pfam" id="PF20846">
    <property type="entry name" value="PNMA_N"/>
    <property type="match status" value="1"/>
</dbReference>
<proteinExistence type="predicted"/>
<organism evidence="4 5">
    <name type="scientific">Coilia grayii</name>
    <name type="common">Gray's grenadier anchovy</name>
    <dbReference type="NCBI Taxonomy" id="363190"/>
    <lineage>
        <taxon>Eukaryota</taxon>
        <taxon>Metazoa</taxon>
        <taxon>Chordata</taxon>
        <taxon>Craniata</taxon>
        <taxon>Vertebrata</taxon>
        <taxon>Euteleostomi</taxon>
        <taxon>Actinopterygii</taxon>
        <taxon>Neopterygii</taxon>
        <taxon>Teleostei</taxon>
        <taxon>Clupei</taxon>
        <taxon>Clupeiformes</taxon>
        <taxon>Clupeoidei</taxon>
        <taxon>Engraulidae</taxon>
        <taxon>Coilinae</taxon>
        <taxon>Coilia</taxon>
    </lineage>
</organism>
<evidence type="ECO:0000313" key="4">
    <source>
        <dbReference type="EMBL" id="KAL2102456.1"/>
    </source>
</evidence>
<dbReference type="EMBL" id="JBHFQA010000002">
    <property type="protein sequence ID" value="KAL2102456.1"/>
    <property type="molecule type" value="Genomic_DNA"/>
</dbReference>
<feature type="domain" description="Paraneoplastic antigen Ma-like N-terminal" evidence="3">
    <location>
        <begin position="3"/>
        <end position="94"/>
    </location>
</feature>
<feature type="region of interest" description="Disordered" evidence="1">
    <location>
        <begin position="420"/>
        <end position="444"/>
    </location>
</feature>
<protein>
    <submittedName>
        <fullName evidence="4">Uncharacterized protein</fullName>
    </submittedName>
</protein>
<dbReference type="Proteomes" id="UP001591681">
    <property type="component" value="Unassembled WGS sequence"/>
</dbReference>
<feature type="domain" description="Paraneoplastic antigen Ma-like C-terminal" evidence="2">
    <location>
        <begin position="175"/>
        <end position="335"/>
    </location>
</feature>
<dbReference type="InterPro" id="IPR048270">
    <property type="entry name" value="PNMA_C"/>
</dbReference>
<dbReference type="AlphaFoldDB" id="A0ABD1KTX1"/>
<dbReference type="InterPro" id="IPR026523">
    <property type="entry name" value="PNMA"/>
</dbReference>